<sequence length="65" mass="7115">MKIDYEFKTQKPPNPKVFTYFYVDINDFRCFKIANFIGLAAGVAAHPGDGGMAALGNVIFNSLGL</sequence>
<dbReference type="EMBL" id="MAYH01000023">
    <property type="protein sequence ID" value="OCA72332.1"/>
    <property type="molecule type" value="Genomic_DNA"/>
</dbReference>
<accession>A0A1B8ZL48</accession>
<evidence type="ECO:0000313" key="1">
    <source>
        <dbReference type="EMBL" id="OCA72332.1"/>
    </source>
</evidence>
<reference evidence="1 2" key="1">
    <citation type="submission" date="2016-07" db="EMBL/GenBank/DDBJ databases">
        <authorList>
            <person name="Jeong J.-J."/>
            <person name="Kim D.W."/>
            <person name="Sang M.K."/>
            <person name="Choi I.-G."/>
            <person name="Kim K.D."/>
        </authorList>
    </citation>
    <scope>NUCLEOTIDE SEQUENCE [LARGE SCALE GENOMIC DNA]</scope>
    <source>
        <strain evidence="1 2">UTM-3</strain>
    </source>
</reference>
<keyword evidence="2" id="KW-1185">Reference proteome</keyword>
<dbReference type="AlphaFoldDB" id="A0A1B8ZL48"/>
<gene>
    <name evidence="1" type="ORF">BBI01_09380</name>
</gene>
<evidence type="ECO:0000313" key="2">
    <source>
        <dbReference type="Proteomes" id="UP000092651"/>
    </source>
</evidence>
<comment type="caution">
    <text evidence="1">The sequence shown here is derived from an EMBL/GenBank/DDBJ whole genome shotgun (WGS) entry which is preliminary data.</text>
</comment>
<name>A0A1B8ZL48_9FLAO</name>
<protein>
    <submittedName>
        <fullName evidence="1">Uncharacterized protein</fullName>
    </submittedName>
</protein>
<proteinExistence type="predicted"/>
<dbReference type="Proteomes" id="UP000092651">
    <property type="component" value="Unassembled WGS sequence"/>
</dbReference>
<organism evidence="1 2">
    <name type="scientific">Chryseobacterium artocarpi</name>
    <dbReference type="NCBI Taxonomy" id="1414727"/>
    <lineage>
        <taxon>Bacteria</taxon>
        <taxon>Pseudomonadati</taxon>
        <taxon>Bacteroidota</taxon>
        <taxon>Flavobacteriia</taxon>
        <taxon>Flavobacteriales</taxon>
        <taxon>Weeksellaceae</taxon>
        <taxon>Chryseobacterium group</taxon>
        <taxon>Chryseobacterium</taxon>
    </lineage>
</organism>